<dbReference type="Proteomes" id="UP000317894">
    <property type="component" value="Unassembled WGS sequence"/>
</dbReference>
<organism evidence="1 2">
    <name type="scientific">Glacieibacterium frigidum</name>
    <dbReference type="NCBI Taxonomy" id="2593303"/>
    <lineage>
        <taxon>Bacteria</taxon>
        <taxon>Pseudomonadati</taxon>
        <taxon>Pseudomonadota</taxon>
        <taxon>Alphaproteobacteria</taxon>
        <taxon>Sphingomonadales</taxon>
        <taxon>Sphingosinicellaceae</taxon>
        <taxon>Glacieibacterium</taxon>
    </lineage>
</organism>
<protein>
    <submittedName>
        <fullName evidence="1">Uncharacterized protein</fullName>
    </submittedName>
</protein>
<dbReference type="RefSeq" id="WP_144334946.1">
    <property type="nucleotide sequence ID" value="NZ_VJWA01000002.1"/>
</dbReference>
<accession>A0A552U977</accession>
<dbReference type="EMBL" id="VJWA01000002">
    <property type="protein sequence ID" value="TRW14776.1"/>
    <property type="molecule type" value="Genomic_DNA"/>
</dbReference>
<reference evidence="1 2" key="1">
    <citation type="submission" date="2019-07" db="EMBL/GenBank/DDBJ databases">
        <title>Novel species isolated from glacier.</title>
        <authorList>
            <person name="Liu Q."/>
            <person name="Xin Y.-H."/>
        </authorList>
    </citation>
    <scope>NUCLEOTIDE SEQUENCE [LARGE SCALE GENOMIC DNA]</scope>
    <source>
        <strain evidence="1 2">LB1R16</strain>
    </source>
</reference>
<evidence type="ECO:0000313" key="2">
    <source>
        <dbReference type="Proteomes" id="UP000317894"/>
    </source>
</evidence>
<dbReference type="AlphaFoldDB" id="A0A552U977"/>
<name>A0A552U977_9SPHN</name>
<gene>
    <name evidence="1" type="ORF">FMM06_13935</name>
</gene>
<comment type="caution">
    <text evidence="1">The sequence shown here is derived from an EMBL/GenBank/DDBJ whole genome shotgun (WGS) entry which is preliminary data.</text>
</comment>
<sequence>MIYINFEGGAVADRRNDDDTLPVGLSQTVDKRLDRLGEGLRRIYSTQRDLPDQLADALSEMEGIEGTDSGTGSSSCD</sequence>
<keyword evidence="2" id="KW-1185">Reference proteome</keyword>
<proteinExistence type="predicted"/>
<evidence type="ECO:0000313" key="1">
    <source>
        <dbReference type="EMBL" id="TRW14776.1"/>
    </source>
</evidence>